<accession>A0A1I7YD93</accession>
<dbReference type="Proteomes" id="UP000095287">
    <property type="component" value="Unplaced"/>
</dbReference>
<protein>
    <submittedName>
        <fullName evidence="3">Secreted protein</fullName>
    </submittedName>
</protein>
<sequence length="95" mass="10434">MFAHLHMNVTALVHGVEHRCGTLASEGCSSARREVNKTQEPSKWSASMHNSFSTNESNCGDDIDANENIEVIHTGVGIQAQFQFNQVHETPARIA</sequence>
<keyword evidence="2" id="KW-1185">Reference proteome</keyword>
<name>A0A1I7YD93_9BILA</name>
<dbReference type="AlphaFoldDB" id="A0A1I7YD93"/>
<evidence type="ECO:0000313" key="3">
    <source>
        <dbReference type="WBParaSite" id="L893_g15120.t1"/>
    </source>
</evidence>
<organism evidence="2 3">
    <name type="scientific">Steinernema glaseri</name>
    <dbReference type="NCBI Taxonomy" id="37863"/>
    <lineage>
        <taxon>Eukaryota</taxon>
        <taxon>Metazoa</taxon>
        <taxon>Ecdysozoa</taxon>
        <taxon>Nematoda</taxon>
        <taxon>Chromadorea</taxon>
        <taxon>Rhabditida</taxon>
        <taxon>Tylenchina</taxon>
        <taxon>Panagrolaimomorpha</taxon>
        <taxon>Strongyloidoidea</taxon>
        <taxon>Steinernematidae</taxon>
        <taxon>Steinernema</taxon>
    </lineage>
</organism>
<feature type="region of interest" description="Disordered" evidence="1">
    <location>
        <begin position="32"/>
        <end position="60"/>
    </location>
</feature>
<evidence type="ECO:0000256" key="1">
    <source>
        <dbReference type="SAM" id="MobiDB-lite"/>
    </source>
</evidence>
<proteinExistence type="predicted"/>
<dbReference type="WBParaSite" id="L893_g15120.t1">
    <property type="protein sequence ID" value="L893_g15120.t1"/>
    <property type="gene ID" value="L893_g15120"/>
</dbReference>
<feature type="compositionally biased region" description="Polar residues" evidence="1">
    <location>
        <begin position="38"/>
        <end position="58"/>
    </location>
</feature>
<evidence type="ECO:0000313" key="2">
    <source>
        <dbReference type="Proteomes" id="UP000095287"/>
    </source>
</evidence>
<reference evidence="3" key="1">
    <citation type="submission" date="2016-11" db="UniProtKB">
        <authorList>
            <consortium name="WormBaseParasite"/>
        </authorList>
    </citation>
    <scope>IDENTIFICATION</scope>
</reference>